<dbReference type="PROSITE" id="PS51999">
    <property type="entry name" value="ZF_GRF"/>
    <property type="match status" value="1"/>
</dbReference>
<evidence type="ECO:0000313" key="8">
    <source>
        <dbReference type="Proteomes" id="UP001497457"/>
    </source>
</evidence>
<dbReference type="GO" id="GO:0008270">
    <property type="term" value="F:zinc ion binding"/>
    <property type="evidence" value="ECO:0007669"/>
    <property type="project" value="UniProtKB-KW"/>
</dbReference>
<dbReference type="Pfam" id="PF06839">
    <property type="entry name" value="Zn_ribbon_GRF"/>
    <property type="match status" value="1"/>
</dbReference>
<feature type="coiled-coil region" evidence="5">
    <location>
        <begin position="110"/>
        <end position="151"/>
    </location>
</feature>
<gene>
    <name evidence="7" type="ORF">URODEC1_LOCUS36151</name>
</gene>
<evidence type="ECO:0000256" key="1">
    <source>
        <dbReference type="ARBA" id="ARBA00022723"/>
    </source>
</evidence>
<keyword evidence="2 4" id="KW-0863">Zinc-finger</keyword>
<evidence type="ECO:0000256" key="4">
    <source>
        <dbReference type="PROSITE-ProRule" id="PRU01343"/>
    </source>
</evidence>
<dbReference type="EMBL" id="OZ075127">
    <property type="protein sequence ID" value="CAL4946524.1"/>
    <property type="molecule type" value="Genomic_DNA"/>
</dbReference>
<keyword evidence="8" id="KW-1185">Reference proteome</keyword>
<reference evidence="7 8" key="2">
    <citation type="submission" date="2024-10" db="EMBL/GenBank/DDBJ databases">
        <authorList>
            <person name="Ryan C."/>
        </authorList>
    </citation>
    <scope>NUCLEOTIDE SEQUENCE [LARGE SCALE GENOMIC DNA]</scope>
</reference>
<protein>
    <recommendedName>
        <fullName evidence="6">GRF-type domain-containing protein</fullName>
    </recommendedName>
</protein>
<dbReference type="PANTHER" id="PTHR35163">
    <property type="entry name" value="OS02G0467300 PROTEIN"/>
    <property type="match status" value="1"/>
</dbReference>
<dbReference type="Proteomes" id="UP001497457">
    <property type="component" value="Chromosome 17b"/>
</dbReference>
<evidence type="ECO:0000259" key="6">
    <source>
        <dbReference type="PROSITE" id="PS51999"/>
    </source>
</evidence>
<reference evidence="8" key="1">
    <citation type="submission" date="2024-06" db="EMBL/GenBank/DDBJ databases">
        <authorList>
            <person name="Ryan C."/>
        </authorList>
    </citation>
    <scope>NUCLEOTIDE SEQUENCE [LARGE SCALE GENOMIC DNA]</scope>
</reference>
<accession>A0ABC8YP37</accession>
<dbReference type="AlphaFoldDB" id="A0ABC8YP37"/>
<dbReference type="PANTHER" id="PTHR35163:SF12">
    <property type="entry name" value="OS05G0134500 PROTEIN"/>
    <property type="match status" value="1"/>
</dbReference>
<keyword evidence="3" id="KW-0862">Zinc</keyword>
<dbReference type="InterPro" id="IPR010666">
    <property type="entry name" value="Znf_GRF"/>
</dbReference>
<feature type="domain" description="GRF-type" evidence="6">
    <location>
        <begin position="39"/>
        <end position="80"/>
    </location>
</feature>
<sequence length="170" mass="20260">MSGFNGPLDPSPSHPHLDVRSRSFYGRHNDLPCEFWPSCHHGEEAVVQVYELYGDAGRRFFRCPRFQYDDCRFTYWIDGPLEPHLQEYIRHLHVTVQKLEHENMEKHNSINMLLQDSMKKDEELNNLAQEKMQMAAHINELEEQLRQEQARNVNRRFMPPTVSGRRNYYG</sequence>
<evidence type="ECO:0000256" key="2">
    <source>
        <dbReference type="ARBA" id="ARBA00022771"/>
    </source>
</evidence>
<keyword evidence="1" id="KW-0479">Metal-binding</keyword>
<name>A0ABC8YP37_9POAL</name>
<evidence type="ECO:0000256" key="5">
    <source>
        <dbReference type="SAM" id="Coils"/>
    </source>
</evidence>
<keyword evidence="5" id="KW-0175">Coiled coil</keyword>
<evidence type="ECO:0000256" key="3">
    <source>
        <dbReference type="ARBA" id="ARBA00022833"/>
    </source>
</evidence>
<evidence type="ECO:0000313" key="7">
    <source>
        <dbReference type="EMBL" id="CAL4946524.1"/>
    </source>
</evidence>
<organism evidence="7 8">
    <name type="scientific">Urochloa decumbens</name>
    <dbReference type="NCBI Taxonomy" id="240449"/>
    <lineage>
        <taxon>Eukaryota</taxon>
        <taxon>Viridiplantae</taxon>
        <taxon>Streptophyta</taxon>
        <taxon>Embryophyta</taxon>
        <taxon>Tracheophyta</taxon>
        <taxon>Spermatophyta</taxon>
        <taxon>Magnoliopsida</taxon>
        <taxon>Liliopsida</taxon>
        <taxon>Poales</taxon>
        <taxon>Poaceae</taxon>
        <taxon>PACMAD clade</taxon>
        <taxon>Panicoideae</taxon>
        <taxon>Panicodae</taxon>
        <taxon>Paniceae</taxon>
        <taxon>Melinidinae</taxon>
        <taxon>Urochloa</taxon>
    </lineage>
</organism>
<proteinExistence type="predicted"/>